<feature type="binding site" evidence="2">
    <location>
        <position position="225"/>
    </location>
    <ligand>
        <name>substrate</name>
    </ligand>
</feature>
<feature type="chain" id="PRO_5021792306" evidence="3">
    <location>
        <begin position="25"/>
        <end position="362"/>
    </location>
</feature>
<dbReference type="Pfam" id="PF03480">
    <property type="entry name" value="DctP"/>
    <property type="match status" value="1"/>
</dbReference>
<dbReference type="InterPro" id="IPR018389">
    <property type="entry name" value="DctP_fam"/>
</dbReference>
<accession>A0A512NIE8</accession>
<dbReference type="PANTHER" id="PTHR33376:SF5">
    <property type="entry name" value="EXTRACYTOPLASMIC SOLUTE RECEPTOR PROTEIN"/>
    <property type="match status" value="1"/>
</dbReference>
<evidence type="ECO:0000313" key="4">
    <source>
        <dbReference type="EMBL" id="GEP58733.1"/>
    </source>
</evidence>
<comment type="caution">
    <text evidence="4">The sequence shown here is derived from an EMBL/GenBank/DDBJ whole genome shotgun (WGS) entry which is preliminary data.</text>
</comment>
<dbReference type="InterPro" id="IPR038404">
    <property type="entry name" value="TRAP_DctP_sf"/>
</dbReference>
<dbReference type="PIRSF" id="PIRSF039026">
    <property type="entry name" value="SiaP"/>
    <property type="match status" value="1"/>
</dbReference>
<evidence type="ECO:0000256" key="3">
    <source>
        <dbReference type="SAM" id="SignalP"/>
    </source>
</evidence>
<dbReference type="PANTHER" id="PTHR33376">
    <property type="match status" value="1"/>
</dbReference>
<dbReference type="Gene3D" id="3.40.190.170">
    <property type="entry name" value="Bacterial extracellular solute-binding protein, family 7"/>
    <property type="match status" value="1"/>
</dbReference>
<keyword evidence="2" id="KW-0479">Metal-binding</keyword>
<dbReference type="Gene3D" id="3.40.190.10">
    <property type="entry name" value="Periplasmic binding protein-like II"/>
    <property type="match status" value="1"/>
</dbReference>
<protein>
    <submittedName>
        <fullName evidence="4">ABC transporter substrate-binding protein</fullName>
    </submittedName>
</protein>
<dbReference type="CDD" id="cd13604">
    <property type="entry name" value="PBP2_TRAP_ketoacid_lactate_like"/>
    <property type="match status" value="1"/>
</dbReference>
<name>A0A512NIE8_9HYPH</name>
<feature type="binding site" evidence="2">
    <location>
        <position position="251"/>
    </location>
    <ligand>
        <name>substrate</name>
    </ligand>
</feature>
<dbReference type="NCBIfam" id="NF037995">
    <property type="entry name" value="TRAP_S1"/>
    <property type="match status" value="1"/>
</dbReference>
<dbReference type="RefSeq" id="WP_147154127.1">
    <property type="nucleotide sequence ID" value="NZ_BKAJ01000108.1"/>
</dbReference>
<feature type="signal peptide" evidence="3">
    <location>
        <begin position="1"/>
        <end position="24"/>
    </location>
</feature>
<keyword evidence="5" id="KW-1185">Reference proteome</keyword>
<evidence type="ECO:0000313" key="5">
    <source>
        <dbReference type="Proteomes" id="UP000321058"/>
    </source>
</evidence>
<sequence>MRRKTVVAVAIAAALLSATSLVVAQDKDKLAEKPKDFGAIPTRVIHMQTAFNPALPGSGEGVRIFTRTVKHMSGGTLAIKIVEPGRIAPTADMLDAIINGDLEAAFTWSGYAAAKAPVFGVFATVPFGPGPEDMTSWMLEGDGSRIHREAYEKLGVVGIPCGIQGAKGGGWFRTELNTVADFKGQRLRFGRFSGEVMTKLGATNVPLPPGEFFYKLQQGTVDGGEMSTPAIDAALGFDKLGLPYYMPGWQQPSAVLDFLMRKDKWETLSPMLRIQVETACRANIAWMLSRSPHLQGQAMEKLKASGVVIKEWSPELLKVFRTKSEIVLKETAERDPDFAAALANQRAFIGQSIDWRKMSRLP</sequence>
<reference evidence="4 5" key="1">
    <citation type="submission" date="2019-07" db="EMBL/GenBank/DDBJ databases">
        <title>Whole genome shotgun sequence of Reyranella soli NBRC 108950.</title>
        <authorList>
            <person name="Hosoyama A."/>
            <person name="Uohara A."/>
            <person name="Ohji S."/>
            <person name="Ichikawa N."/>
        </authorList>
    </citation>
    <scope>NUCLEOTIDE SEQUENCE [LARGE SCALE GENOMIC DNA]</scope>
    <source>
        <strain evidence="4 5">NBRC 108950</strain>
    </source>
</reference>
<gene>
    <name evidence="4" type="ORF">RSO01_58990</name>
</gene>
<dbReference type="InterPro" id="IPR026289">
    <property type="entry name" value="SBP_TakP-like"/>
</dbReference>
<evidence type="ECO:0000256" key="2">
    <source>
        <dbReference type="PIRSR" id="PIRSR039026-2"/>
    </source>
</evidence>
<proteinExistence type="predicted"/>
<evidence type="ECO:0000256" key="1">
    <source>
        <dbReference type="ARBA" id="ARBA00022729"/>
    </source>
</evidence>
<dbReference type="EMBL" id="BKAJ01000108">
    <property type="protein sequence ID" value="GEP58733.1"/>
    <property type="molecule type" value="Genomic_DNA"/>
</dbReference>
<dbReference type="GO" id="GO:0046872">
    <property type="term" value="F:metal ion binding"/>
    <property type="evidence" value="ECO:0007669"/>
    <property type="project" value="UniProtKB-KW"/>
</dbReference>
<dbReference type="Proteomes" id="UP000321058">
    <property type="component" value="Unassembled WGS sequence"/>
</dbReference>
<dbReference type="GO" id="GO:0055085">
    <property type="term" value="P:transmembrane transport"/>
    <property type="evidence" value="ECO:0007669"/>
    <property type="project" value="InterPro"/>
</dbReference>
<dbReference type="AlphaFoldDB" id="A0A512NIE8"/>
<dbReference type="OrthoDB" id="9780733at2"/>
<dbReference type="GO" id="GO:0031317">
    <property type="term" value="C:tripartite ATP-independent periplasmic transporter complex"/>
    <property type="evidence" value="ECO:0007669"/>
    <property type="project" value="InterPro"/>
</dbReference>
<organism evidence="4 5">
    <name type="scientific">Reyranella soli</name>
    <dbReference type="NCBI Taxonomy" id="1230389"/>
    <lineage>
        <taxon>Bacteria</taxon>
        <taxon>Pseudomonadati</taxon>
        <taxon>Pseudomonadota</taxon>
        <taxon>Alphaproteobacteria</taxon>
        <taxon>Hyphomicrobiales</taxon>
        <taxon>Reyranellaceae</taxon>
        <taxon>Reyranella</taxon>
    </lineage>
</organism>
<keyword evidence="1 3" id="KW-0732">Signal</keyword>